<keyword evidence="3" id="KW-1185">Reference proteome</keyword>
<dbReference type="VEuPathDB" id="FungiDB:MGL_2393"/>
<name>A8Q3G5_MALGO</name>
<sequence length="199" mass="21149">MFGGPLSAMASSDGPTFSNAQSTWQHVQQTYPQWGRTASVPYGALRGTPSNTTMPAASSQAMERSVTESHTSPSSLVSDTVESGTLSMKRGISEDDSDAILAGAFDDDDGAGAIDRNMGLSCSSFPMAPPSPPPAQAQPTTYTQVSSRPVRPLPSRQGMFRPIKSMPVAKTQDLTMDDDNSEPFQRVDFSAYAAHPHGF</sequence>
<proteinExistence type="predicted"/>
<feature type="region of interest" description="Disordered" evidence="1">
    <location>
        <begin position="42"/>
        <end position="80"/>
    </location>
</feature>
<evidence type="ECO:0000313" key="2">
    <source>
        <dbReference type="EMBL" id="EDP43383.1"/>
    </source>
</evidence>
<dbReference type="EMBL" id="AAYY01000008">
    <property type="protein sequence ID" value="EDP43383.1"/>
    <property type="molecule type" value="Genomic_DNA"/>
</dbReference>
<feature type="compositionally biased region" description="Polar residues" evidence="1">
    <location>
        <begin position="48"/>
        <end position="80"/>
    </location>
</feature>
<reference evidence="2 3" key="1">
    <citation type="journal article" date="2007" name="Proc. Natl. Acad. Sci. U.S.A.">
        <title>Dandruff-associated Malassezia genomes reveal convergent and divergent virulence traits shared with plant and human fungal pathogens.</title>
        <authorList>
            <person name="Xu J."/>
            <person name="Saunders C.W."/>
            <person name="Hu P."/>
            <person name="Grant R.A."/>
            <person name="Boekhout T."/>
            <person name="Kuramae E.E."/>
            <person name="Kronstad J.W."/>
            <person name="Deangelis Y.M."/>
            <person name="Reeder N.L."/>
            <person name="Johnstone K.R."/>
            <person name="Leland M."/>
            <person name="Fieno A.M."/>
            <person name="Begley W.M."/>
            <person name="Sun Y."/>
            <person name="Lacey M.P."/>
            <person name="Chaudhary T."/>
            <person name="Keough T."/>
            <person name="Chu L."/>
            <person name="Sears R."/>
            <person name="Yuan B."/>
            <person name="Dawson T.L.Jr."/>
        </authorList>
    </citation>
    <scope>NUCLEOTIDE SEQUENCE [LARGE SCALE GENOMIC DNA]</scope>
    <source>
        <strain evidence="3">ATCC MYA-4612 / CBS 7966</strain>
    </source>
</reference>
<comment type="caution">
    <text evidence="2">The sequence shown here is derived from an EMBL/GenBank/DDBJ whole genome shotgun (WGS) entry which is preliminary data.</text>
</comment>
<dbReference type="InParanoid" id="A8Q3G5"/>
<feature type="region of interest" description="Disordered" evidence="1">
    <location>
        <begin position="1"/>
        <end position="24"/>
    </location>
</feature>
<feature type="region of interest" description="Disordered" evidence="1">
    <location>
        <begin position="129"/>
        <end position="164"/>
    </location>
</feature>
<dbReference type="Proteomes" id="UP000008837">
    <property type="component" value="Unassembled WGS sequence"/>
</dbReference>
<protein>
    <submittedName>
        <fullName evidence="2">Uncharacterized protein</fullName>
    </submittedName>
</protein>
<dbReference type="GeneID" id="5854904"/>
<organism evidence="2 3">
    <name type="scientific">Malassezia globosa (strain ATCC MYA-4612 / CBS 7966)</name>
    <name type="common">Dandruff-associated fungus</name>
    <dbReference type="NCBI Taxonomy" id="425265"/>
    <lineage>
        <taxon>Eukaryota</taxon>
        <taxon>Fungi</taxon>
        <taxon>Dikarya</taxon>
        <taxon>Basidiomycota</taxon>
        <taxon>Ustilaginomycotina</taxon>
        <taxon>Malasseziomycetes</taxon>
        <taxon>Malasseziales</taxon>
        <taxon>Malasseziaceae</taxon>
        <taxon>Malassezia</taxon>
    </lineage>
</organism>
<accession>A8Q3G5</accession>
<dbReference type="OMA" id="QWGRTAS"/>
<evidence type="ECO:0000256" key="1">
    <source>
        <dbReference type="SAM" id="MobiDB-lite"/>
    </source>
</evidence>
<dbReference type="AlphaFoldDB" id="A8Q3G5"/>
<dbReference type="KEGG" id="mgl:MGL_2393"/>
<feature type="compositionally biased region" description="Polar residues" evidence="1">
    <location>
        <begin position="9"/>
        <end position="24"/>
    </location>
</feature>
<dbReference type="OrthoDB" id="3353747at2759"/>
<dbReference type="RefSeq" id="XP_001730597.1">
    <property type="nucleotide sequence ID" value="XM_001730545.1"/>
</dbReference>
<evidence type="ECO:0000313" key="3">
    <source>
        <dbReference type="Proteomes" id="UP000008837"/>
    </source>
</evidence>
<gene>
    <name evidence="2" type="ORF">MGL_2393</name>
</gene>